<accession>A0A2W5FNK9</accession>
<gene>
    <name evidence="1" type="ORF">DI586_07080</name>
</gene>
<reference evidence="1 2" key="1">
    <citation type="submission" date="2017-08" db="EMBL/GenBank/DDBJ databases">
        <title>Infants hospitalized years apart are colonized by the same room-sourced microbial strains.</title>
        <authorList>
            <person name="Brooks B."/>
            <person name="Olm M.R."/>
            <person name="Firek B.A."/>
            <person name="Baker R."/>
            <person name="Thomas B.C."/>
            <person name="Morowitz M.J."/>
            <person name="Banfield J.F."/>
        </authorList>
    </citation>
    <scope>NUCLEOTIDE SEQUENCE [LARGE SCALE GENOMIC DNA]</scope>
    <source>
        <strain evidence="1">S2_006_000_R2_64</strain>
    </source>
</reference>
<dbReference type="EMBL" id="QFOT01000072">
    <property type="protein sequence ID" value="PZP55387.1"/>
    <property type="molecule type" value="Genomic_DNA"/>
</dbReference>
<evidence type="ECO:0000313" key="1">
    <source>
        <dbReference type="EMBL" id="PZP55387.1"/>
    </source>
</evidence>
<sequence>MQHPFNVSPYILMKVNSGEETVSELMQKWKQDVRMIRNLAIMGCTPNKYTKLYADWNDRNKPQARKAIETAFDILSLNGGDQAAQAIETICQQLQTSTFNGSGNGPDCRDLTDKAVKALEVMGTRAASDAIQAIHKIDTRNTGVLVQHGSSQPAPGPC</sequence>
<protein>
    <submittedName>
        <fullName evidence="1">Uncharacterized protein</fullName>
    </submittedName>
</protein>
<organism evidence="1 2">
    <name type="scientific">Micavibrio aeruginosavorus</name>
    <dbReference type="NCBI Taxonomy" id="349221"/>
    <lineage>
        <taxon>Bacteria</taxon>
        <taxon>Pseudomonadati</taxon>
        <taxon>Bdellovibrionota</taxon>
        <taxon>Bdellovibrionia</taxon>
        <taxon>Bdellovibrionales</taxon>
        <taxon>Pseudobdellovibrionaceae</taxon>
        <taxon>Micavibrio</taxon>
    </lineage>
</organism>
<dbReference type="Proteomes" id="UP000249739">
    <property type="component" value="Unassembled WGS sequence"/>
</dbReference>
<evidence type="ECO:0000313" key="2">
    <source>
        <dbReference type="Proteomes" id="UP000249739"/>
    </source>
</evidence>
<comment type="caution">
    <text evidence="1">The sequence shown here is derived from an EMBL/GenBank/DDBJ whole genome shotgun (WGS) entry which is preliminary data.</text>
</comment>
<dbReference type="AlphaFoldDB" id="A0A2W5FNK9"/>
<name>A0A2W5FNK9_9BACT</name>
<proteinExistence type="predicted"/>